<dbReference type="GO" id="GO:0043709">
    <property type="term" value="P:cell adhesion involved in single-species biofilm formation"/>
    <property type="evidence" value="ECO:0007669"/>
    <property type="project" value="TreeGrafter"/>
</dbReference>
<keyword evidence="5" id="KW-1185">Reference proteome</keyword>
<sequence>MHRFKTASRSGLLLLLIAHVTGAVDPANAQALEGKVNMSGAIVNGACSIQVETKDQTISMVPAPISGLVSGEATIQQPFTLQLVNCSPGSNSTSVTTGSNAFTLIFEGAGDSQMFLARGSAKGIAIRIKDSRGNPVMPGVPMHELLPSSGDLALNYALRLTGTGAALQAGDYQITIRLRMNYF</sequence>
<evidence type="ECO:0000313" key="5">
    <source>
        <dbReference type="Proteomes" id="UP000494108"/>
    </source>
</evidence>
<dbReference type="InterPro" id="IPR000259">
    <property type="entry name" value="Adhesion_dom_fimbrial"/>
</dbReference>
<dbReference type="Pfam" id="PF00419">
    <property type="entry name" value="Fimbrial"/>
    <property type="match status" value="1"/>
</dbReference>
<organism evidence="4 5">
    <name type="scientific">Achromobacter pestifer</name>
    <dbReference type="NCBI Taxonomy" id="1353889"/>
    <lineage>
        <taxon>Bacteria</taxon>
        <taxon>Pseudomonadati</taxon>
        <taxon>Pseudomonadota</taxon>
        <taxon>Betaproteobacteria</taxon>
        <taxon>Burkholderiales</taxon>
        <taxon>Alcaligenaceae</taxon>
        <taxon>Achromobacter</taxon>
    </lineage>
</organism>
<evidence type="ECO:0000256" key="2">
    <source>
        <dbReference type="SAM" id="SignalP"/>
    </source>
</evidence>
<dbReference type="InterPro" id="IPR036937">
    <property type="entry name" value="Adhesion_dom_fimbrial_sf"/>
</dbReference>
<evidence type="ECO:0000259" key="3">
    <source>
        <dbReference type="Pfam" id="PF00419"/>
    </source>
</evidence>
<dbReference type="RefSeq" id="WP_175174317.1">
    <property type="nucleotide sequence ID" value="NZ_CADIJX010000002.1"/>
</dbReference>
<feature type="signal peptide" evidence="2">
    <location>
        <begin position="1"/>
        <end position="23"/>
    </location>
</feature>
<dbReference type="Gene3D" id="2.60.40.1090">
    <property type="entry name" value="Fimbrial-type adhesion domain"/>
    <property type="match status" value="1"/>
</dbReference>
<reference evidence="4 5" key="1">
    <citation type="submission" date="2020-04" db="EMBL/GenBank/DDBJ databases">
        <authorList>
            <person name="De Canck E."/>
        </authorList>
    </citation>
    <scope>NUCLEOTIDE SEQUENCE [LARGE SCALE GENOMIC DNA]</scope>
    <source>
        <strain evidence="4 5">LMG 3431</strain>
    </source>
</reference>
<keyword evidence="1 2" id="KW-0732">Signal</keyword>
<proteinExistence type="predicted"/>
<name>A0A6S6YTJ5_9BURK</name>
<dbReference type="EMBL" id="CADIJX010000002">
    <property type="protein sequence ID" value="CAB3640027.1"/>
    <property type="molecule type" value="Genomic_DNA"/>
</dbReference>
<dbReference type="AlphaFoldDB" id="A0A6S6YTJ5"/>
<dbReference type="SUPFAM" id="SSF49401">
    <property type="entry name" value="Bacterial adhesins"/>
    <property type="match status" value="1"/>
</dbReference>
<gene>
    <name evidence="4" type="primary">papH</name>
    <name evidence="4" type="ORF">LMG3431_02010</name>
</gene>
<accession>A0A6S6YTJ5</accession>
<evidence type="ECO:0000313" key="4">
    <source>
        <dbReference type="EMBL" id="CAB3640027.1"/>
    </source>
</evidence>
<dbReference type="InterPro" id="IPR008966">
    <property type="entry name" value="Adhesion_dom_sf"/>
</dbReference>
<protein>
    <submittedName>
        <fullName evidence="4">PAP fimbrial minor pilin protein</fullName>
    </submittedName>
</protein>
<feature type="chain" id="PRO_5028882303" evidence="2">
    <location>
        <begin position="24"/>
        <end position="183"/>
    </location>
</feature>
<dbReference type="PANTHER" id="PTHR33420">
    <property type="entry name" value="FIMBRIAL SUBUNIT ELFA-RELATED"/>
    <property type="match status" value="1"/>
</dbReference>
<dbReference type="GO" id="GO:0009289">
    <property type="term" value="C:pilus"/>
    <property type="evidence" value="ECO:0007669"/>
    <property type="project" value="InterPro"/>
</dbReference>
<evidence type="ECO:0000256" key="1">
    <source>
        <dbReference type="ARBA" id="ARBA00022729"/>
    </source>
</evidence>
<feature type="domain" description="Fimbrial-type adhesion" evidence="3">
    <location>
        <begin position="37"/>
        <end position="142"/>
    </location>
</feature>
<dbReference type="PANTHER" id="PTHR33420:SF3">
    <property type="entry name" value="FIMBRIAL SUBUNIT ELFA"/>
    <property type="match status" value="1"/>
</dbReference>
<dbReference type="InterPro" id="IPR050263">
    <property type="entry name" value="Bact_Fimbrial_Adh_Pro"/>
</dbReference>
<dbReference type="Proteomes" id="UP000494108">
    <property type="component" value="Unassembled WGS sequence"/>
</dbReference>